<sequence>MNICAPFAGIVRYHVAAGQAVEAGQVIATVEATKLESPVATPGPGVVTSLAHADFDDVHGGDVLAVVGALEAGAA</sequence>
<dbReference type="GeneID" id="79852875"/>
<dbReference type="Proteomes" id="UP000318080">
    <property type="component" value="Unassembled WGS sequence"/>
</dbReference>
<dbReference type="CDD" id="cd06850">
    <property type="entry name" value="biotinyl_domain"/>
    <property type="match status" value="1"/>
</dbReference>
<evidence type="ECO:0000313" key="2">
    <source>
        <dbReference type="EMBL" id="TQE43193.1"/>
    </source>
</evidence>
<accession>A0A540R629</accession>
<dbReference type="InterPro" id="IPR011053">
    <property type="entry name" value="Single_hybrid_motif"/>
</dbReference>
<evidence type="ECO:0000259" key="1">
    <source>
        <dbReference type="Pfam" id="PF00364"/>
    </source>
</evidence>
<proteinExistence type="predicted"/>
<dbReference type="STRING" id="1686286.GCA_900092335_01669"/>
<organism evidence="2 3">
    <name type="scientific">Corynebacterium phoceense</name>
    <dbReference type="NCBI Taxonomy" id="1686286"/>
    <lineage>
        <taxon>Bacteria</taxon>
        <taxon>Bacillati</taxon>
        <taxon>Actinomycetota</taxon>
        <taxon>Actinomycetes</taxon>
        <taxon>Mycobacteriales</taxon>
        <taxon>Corynebacteriaceae</taxon>
        <taxon>Corynebacterium</taxon>
    </lineage>
</organism>
<dbReference type="EMBL" id="VHIR01000011">
    <property type="protein sequence ID" value="TQE43193.1"/>
    <property type="molecule type" value="Genomic_DNA"/>
</dbReference>
<comment type="caution">
    <text evidence="2">The sequence shown here is derived from an EMBL/GenBank/DDBJ whole genome shotgun (WGS) entry which is preliminary data.</text>
</comment>
<evidence type="ECO:0000313" key="3">
    <source>
        <dbReference type="Proteomes" id="UP000318080"/>
    </source>
</evidence>
<dbReference type="Pfam" id="PF00364">
    <property type="entry name" value="Biotin_lipoyl"/>
    <property type="match status" value="1"/>
</dbReference>
<feature type="domain" description="Lipoyl-binding" evidence="1">
    <location>
        <begin position="9"/>
        <end position="66"/>
    </location>
</feature>
<dbReference type="RefSeq" id="WP_066484565.1">
    <property type="nucleotide sequence ID" value="NZ_JADPQA010000008.1"/>
</dbReference>
<dbReference type="Gene3D" id="2.40.50.100">
    <property type="match status" value="1"/>
</dbReference>
<keyword evidence="3" id="KW-1185">Reference proteome</keyword>
<reference evidence="2 3" key="1">
    <citation type="submission" date="2019-06" db="EMBL/GenBank/DDBJ databases">
        <title>Draft genome of C. phoceense Strain 272.</title>
        <authorList>
            <person name="Pacheco L.G.C."/>
            <person name="Barberis C.M."/>
            <person name="Almuzara M.N."/>
            <person name="Traglia G.M."/>
            <person name="Santos C.S."/>
            <person name="Rocha D.J.P.G."/>
            <person name="Aguiar E.R.G.R."/>
            <person name="Vay C.A."/>
        </authorList>
    </citation>
    <scope>NUCLEOTIDE SEQUENCE [LARGE SCALE GENOMIC DNA]</scope>
    <source>
        <strain evidence="2 3">272</strain>
    </source>
</reference>
<dbReference type="SUPFAM" id="SSF51230">
    <property type="entry name" value="Single hybrid motif"/>
    <property type="match status" value="1"/>
</dbReference>
<name>A0A540R629_9CORY</name>
<protein>
    <submittedName>
        <fullName evidence="2">Acetyl-CoA carboxylase biotin carboxyl carrier protein subunit</fullName>
    </submittedName>
</protein>
<dbReference type="InterPro" id="IPR000089">
    <property type="entry name" value="Biotin_lipoyl"/>
</dbReference>
<gene>
    <name evidence="2" type="ORF">EJK80_08440</name>
</gene>
<dbReference type="AlphaFoldDB" id="A0A540R629"/>